<dbReference type="CDD" id="cd18809">
    <property type="entry name" value="SF1_C_RecD"/>
    <property type="match status" value="1"/>
</dbReference>
<keyword evidence="4" id="KW-0067">ATP-binding</keyword>
<feature type="domain" description="NERD" evidence="2">
    <location>
        <begin position="14"/>
        <end position="121"/>
    </location>
</feature>
<proteinExistence type="predicted"/>
<dbReference type="GO" id="GO:0043138">
    <property type="term" value="F:3'-5' DNA helicase activity"/>
    <property type="evidence" value="ECO:0007669"/>
    <property type="project" value="TreeGrafter"/>
</dbReference>
<dbReference type="SUPFAM" id="SSF52540">
    <property type="entry name" value="P-loop containing nucleoside triphosphate hydrolases"/>
    <property type="match status" value="1"/>
</dbReference>
<accession>A0A833PJ49</accession>
<evidence type="ECO:0000256" key="1">
    <source>
        <dbReference type="ARBA" id="ARBA00034923"/>
    </source>
</evidence>
<dbReference type="Pfam" id="PF13538">
    <property type="entry name" value="UvrD_C_2"/>
    <property type="match status" value="1"/>
</dbReference>
<dbReference type="InterPro" id="IPR011528">
    <property type="entry name" value="NERD"/>
</dbReference>
<keyword evidence="4" id="KW-0547">Nucleotide-binding</keyword>
<dbReference type="GO" id="GO:0005524">
    <property type="term" value="F:ATP binding"/>
    <property type="evidence" value="ECO:0007669"/>
    <property type="project" value="InterPro"/>
</dbReference>
<reference evidence="5" key="1">
    <citation type="journal article" date="2020" name="MBio">
        <title>Horizontal gene transfer to a defensive symbiont with a reduced genome amongst a multipartite beetle microbiome.</title>
        <authorList>
            <person name="Waterworth S.C."/>
            <person name="Florez L.V."/>
            <person name="Rees E.R."/>
            <person name="Hertweck C."/>
            <person name="Kaltenpoth M."/>
            <person name="Kwan J.C."/>
        </authorList>
    </citation>
    <scope>NUCLEOTIDE SEQUENCE [LARGE SCALE GENOMIC DNA]</scope>
</reference>
<protein>
    <recommendedName>
        <fullName evidence="1">DNA 3'-5' helicase II</fullName>
    </recommendedName>
</protein>
<name>A0A833PJ49_ACIBZ</name>
<evidence type="ECO:0000259" key="2">
    <source>
        <dbReference type="Pfam" id="PF08378"/>
    </source>
</evidence>
<dbReference type="Gene3D" id="3.40.50.300">
    <property type="entry name" value="P-loop containing nucleotide triphosphate hydrolases"/>
    <property type="match status" value="2"/>
</dbReference>
<dbReference type="PANTHER" id="PTHR11070">
    <property type="entry name" value="UVRD / RECB / PCRA DNA HELICASE FAMILY MEMBER"/>
    <property type="match status" value="1"/>
</dbReference>
<sequence>MKMIPNSIAEDSSIGEVAVYKKFEESTYNWTVIHSLDLAPFNKNKRTEIDFVVLIPDVGIICIEVKSHYEIGFNGEFWYPTSIKKSPFTQARDARFALFRRVQKILPNFENVPIVHCCIFPNALFSVPLNLSIQPFEIMDRAQFDRADEPNKFCDEIKRITQLMISNDPNLPKRNFNLTAQQINKFIDFCFPIRKRRPELLEELEIKERELKNVLREQQLPVLRLVNYNSKVLIGGGAGTGKSLIGLEIARSKAAKGIRVGYVCFNRLIGKWIEYKIGQDQNPLLIGGSIHSLLFALVDVPKDQHINKQFWDELPLIVQDKLTDPSQQYEASFDYLVIDEAQDFLARPDLLDCLGLLLEGGFETGSYLMLGDFQNQVLTYHSDFELYFNKFKDNSAIWHFDENCRNYRNIGHFAMMLSQANKETYSGYMRSGGGLENWTLRPFKNEQSQIDSINTALDDVLRLGFSQDDITLLSFIAIEDSVISKLTMNSKFKFITPENFGLKGIKYSTVHAYKGMENKVIFIVDAFSHPHNFDRALFYTGITRATERVFLFCHEKGFQLINQWSS</sequence>
<dbReference type="GO" id="GO:0000725">
    <property type="term" value="P:recombinational repair"/>
    <property type="evidence" value="ECO:0007669"/>
    <property type="project" value="TreeGrafter"/>
</dbReference>
<dbReference type="PANTHER" id="PTHR11070:SF2">
    <property type="entry name" value="ATP-DEPENDENT DNA HELICASE SRS2"/>
    <property type="match status" value="1"/>
</dbReference>
<evidence type="ECO:0000313" key="4">
    <source>
        <dbReference type="EMBL" id="KAF1027596.1"/>
    </source>
</evidence>
<keyword evidence="4" id="KW-0378">Hydrolase</keyword>
<organism evidence="4 5">
    <name type="scientific">Acinetobacter bereziniae</name>
    <name type="common">Acinetobacter genomosp. 10</name>
    <dbReference type="NCBI Taxonomy" id="106648"/>
    <lineage>
        <taxon>Bacteria</taxon>
        <taxon>Pseudomonadati</taxon>
        <taxon>Pseudomonadota</taxon>
        <taxon>Gammaproteobacteria</taxon>
        <taxon>Moraxellales</taxon>
        <taxon>Moraxellaceae</taxon>
        <taxon>Acinetobacter</taxon>
    </lineage>
</organism>
<dbReference type="InterPro" id="IPR000212">
    <property type="entry name" value="DNA_helicase_UvrD/REP"/>
</dbReference>
<evidence type="ECO:0000259" key="3">
    <source>
        <dbReference type="Pfam" id="PF13538"/>
    </source>
</evidence>
<dbReference type="InterPro" id="IPR027417">
    <property type="entry name" value="P-loop_NTPase"/>
</dbReference>
<comment type="caution">
    <text evidence="4">The sequence shown here is derived from an EMBL/GenBank/DDBJ whole genome shotgun (WGS) entry which is preliminary data.</text>
</comment>
<keyword evidence="4" id="KW-0347">Helicase</keyword>
<gene>
    <name evidence="4" type="primary">recD2_1</name>
    <name evidence="4" type="ORF">GAK29_00565</name>
</gene>
<dbReference type="AlphaFoldDB" id="A0A833PJ49"/>
<dbReference type="Pfam" id="PF08378">
    <property type="entry name" value="NERD"/>
    <property type="match status" value="1"/>
</dbReference>
<dbReference type="GO" id="GO:0003677">
    <property type="term" value="F:DNA binding"/>
    <property type="evidence" value="ECO:0007669"/>
    <property type="project" value="InterPro"/>
</dbReference>
<dbReference type="InterPro" id="IPR027785">
    <property type="entry name" value="UvrD-like_helicase_C"/>
</dbReference>
<dbReference type="EMBL" id="WNDP01000008">
    <property type="protein sequence ID" value="KAF1027596.1"/>
    <property type="molecule type" value="Genomic_DNA"/>
</dbReference>
<dbReference type="Proteomes" id="UP000490535">
    <property type="component" value="Unassembled WGS sequence"/>
</dbReference>
<evidence type="ECO:0000313" key="5">
    <source>
        <dbReference type="Proteomes" id="UP000490535"/>
    </source>
</evidence>
<feature type="domain" description="UvrD-like helicase C-terminal" evidence="3">
    <location>
        <begin position="508"/>
        <end position="551"/>
    </location>
</feature>